<reference evidence="1 2" key="1">
    <citation type="submission" date="2022-07" db="EMBL/GenBank/DDBJ databases">
        <authorList>
            <person name="Criscuolo A."/>
        </authorList>
    </citation>
    <scope>NUCLEOTIDE SEQUENCE [LARGE SCALE GENOMIC DNA]</scope>
    <source>
        <strain evidence="2">CIP 111951</strain>
    </source>
</reference>
<dbReference type="EMBL" id="CAMAPD010000017">
    <property type="protein sequence ID" value="CAH9064605.1"/>
    <property type="molecule type" value="Genomic_DNA"/>
</dbReference>
<organism evidence="1 2">
    <name type="scientific">Pseudoalteromonas holothuriae</name>
    <dbReference type="NCBI Taxonomy" id="2963714"/>
    <lineage>
        <taxon>Bacteria</taxon>
        <taxon>Pseudomonadati</taxon>
        <taxon>Pseudomonadota</taxon>
        <taxon>Gammaproteobacteria</taxon>
        <taxon>Alteromonadales</taxon>
        <taxon>Pseudoalteromonadaceae</taxon>
        <taxon>Pseudoalteromonas</taxon>
    </lineage>
</organism>
<name>A0ABN8UPD1_9GAMM</name>
<gene>
    <name evidence="1" type="ORF">PSECIP111951_03172</name>
</gene>
<evidence type="ECO:0000313" key="1">
    <source>
        <dbReference type="EMBL" id="CAH9064605.1"/>
    </source>
</evidence>
<protein>
    <submittedName>
        <fullName evidence="1">Uncharacterized protein</fullName>
    </submittedName>
</protein>
<comment type="caution">
    <text evidence="1">The sequence shown here is derived from an EMBL/GenBank/DDBJ whole genome shotgun (WGS) entry which is preliminary data.</text>
</comment>
<sequence length="30" mass="3233">MIIALGYQSPAVNAKLAIIKTITINLYDAL</sequence>
<proteinExistence type="predicted"/>
<dbReference type="Proteomes" id="UP001152485">
    <property type="component" value="Unassembled WGS sequence"/>
</dbReference>
<evidence type="ECO:0000313" key="2">
    <source>
        <dbReference type="Proteomes" id="UP001152485"/>
    </source>
</evidence>
<accession>A0ABN8UPD1</accession>